<dbReference type="PRINTS" id="PR00455">
    <property type="entry name" value="HTHTETR"/>
</dbReference>
<feature type="domain" description="HTH tetR-type" evidence="5">
    <location>
        <begin position="49"/>
        <end position="109"/>
    </location>
</feature>
<organism evidence="6 7">
    <name type="scientific">Sinomonas flava</name>
    <dbReference type="NCBI Taxonomy" id="496857"/>
    <lineage>
        <taxon>Bacteria</taxon>
        <taxon>Bacillati</taxon>
        <taxon>Actinomycetota</taxon>
        <taxon>Actinomycetes</taxon>
        <taxon>Micrococcales</taxon>
        <taxon>Micrococcaceae</taxon>
        <taxon>Sinomonas</taxon>
    </lineage>
</organism>
<dbReference type="PANTHER" id="PTHR30055">
    <property type="entry name" value="HTH-TYPE TRANSCRIPTIONAL REGULATOR RUTR"/>
    <property type="match status" value="1"/>
</dbReference>
<accession>A0ABP5NJ06</accession>
<feature type="DNA-binding region" description="H-T-H motif" evidence="4">
    <location>
        <begin position="72"/>
        <end position="91"/>
    </location>
</feature>
<evidence type="ECO:0000259" key="5">
    <source>
        <dbReference type="PROSITE" id="PS50977"/>
    </source>
</evidence>
<name>A0ABP5NJ06_9MICC</name>
<evidence type="ECO:0000256" key="4">
    <source>
        <dbReference type="PROSITE-ProRule" id="PRU00335"/>
    </source>
</evidence>
<keyword evidence="3" id="KW-0804">Transcription</keyword>
<dbReference type="EMBL" id="BAAAQW010000004">
    <property type="protein sequence ID" value="GAA2199609.1"/>
    <property type="molecule type" value="Genomic_DNA"/>
</dbReference>
<dbReference type="Gene3D" id="1.10.357.10">
    <property type="entry name" value="Tetracycline Repressor, domain 2"/>
    <property type="match status" value="1"/>
</dbReference>
<reference evidence="7" key="1">
    <citation type="journal article" date="2019" name="Int. J. Syst. Evol. Microbiol.">
        <title>The Global Catalogue of Microorganisms (GCM) 10K type strain sequencing project: providing services to taxonomists for standard genome sequencing and annotation.</title>
        <authorList>
            <consortium name="The Broad Institute Genomics Platform"/>
            <consortium name="The Broad Institute Genome Sequencing Center for Infectious Disease"/>
            <person name="Wu L."/>
            <person name="Ma J."/>
        </authorList>
    </citation>
    <scope>NUCLEOTIDE SEQUENCE [LARGE SCALE GENOMIC DNA]</scope>
    <source>
        <strain evidence="7">JCM 16034</strain>
    </source>
</reference>
<dbReference type="InterPro" id="IPR001647">
    <property type="entry name" value="HTH_TetR"/>
</dbReference>
<evidence type="ECO:0000256" key="2">
    <source>
        <dbReference type="ARBA" id="ARBA00023125"/>
    </source>
</evidence>
<dbReference type="SUPFAM" id="SSF46689">
    <property type="entry name" value="Homeodomain-like"/>
    <property type="match status" value="1"/>
</dbReference>
<dbReference type="InterPro" id="IPR050109">
    <property type="entry name" value="HTH-type_TetR-like_transc_reg"/>
</dbReference>
<keyword evidence="7" id="KW-1185">Reference proteome</keyword>
<comment type="caution">
    <text evidence="6">The sequence shown here is derived from an EMBL/GenBank/DDBJ whole genome shotgun (WGS) entry which is preliminary data.</text>
</comment>
<protein>
    <recommendedName>
        <fullName evidence="5">HTH tetR-type domain-containing protein</fullName>
    </recommendedName>
</protein>
<proteinExistence type="predicted"/>
<gene>
    <name evidence="6" type="ORF">GCM10009849_16720</name>
</gene>
<dbReference type="InterPro" id="IPR009057">
    <property type="entry name" value="Homeodomain-like_sf"/>
</dbReference>
<dbReference type="Proteomes" id="UP001500432">
    <property type="component" value="Unassembled WGS sequence"/>
</dbReference>
<evidence type="ECO:0000313" key="6">
    <source>
        <dbReference type="EMBL" id="GAA2199609.1"/>
    </source>
</evidence>
<dbReference type="Pfam" id="PF00440">
    <property type="entry name" value="TetR_N"/>
    <property type="match status" value="1"/>
</dbReference>
<dbReference type="PANTHER" id="PTHR30055:SF234">
    <property type="entry name" value="HTH-TYPE TRANSCRIPTIONAL REGULATOR BETI"/>
    <property type="match status" value="1"/>
</dbReference>
<sequence>MVLGKVEAGTLNFNTVNCIDWSIGPVPQTVNGSGRARGYDASLRRERAEASRREVLARARELLLSQGFGATTIAQIARAAGVSPEFVYKNFGGKPGLVRAIWDQSLLGSGEVPAEQRSDTAQEEATDPHALMEQFGRFVAEISPIGSPVQLLIRDAAASGDDEMAALLEQVDAARYRRMLHNARHVLARGLLRPGLSEAEIADVFFACTSAELYETLVLKRGWSHERLGEFVARTLAANLVAAP</sequence>
<keyword evidence="2 4" id="KW-0238">DNA-binding</keyword>
<evidence type="ECO:0000256" key="3">
    <source>
        <dbReference type="ARBA" id="ARBA00023163"/>
    </source>
</evidence>
<keyword evidence="1" id="KW-0805">Transcription regulation</keyword>
<evidence type="ECO:0000256" key="1">
    <source>
        <dbReference type="ARBA" id="ARBA00023015"/>
    </source>
</evidence>
<dbReference type="PROSITE" id="PS50977">
    <property type="entry name" value="HTH_TETR_2"/>
    <property type="match status" value="1"/>
</dbReference>
<evidence type="ECO:0000313" key="7">
    <source>
        <dbReference type="Proteomes" id="UP001500432"/>
    </source>
</evidence>